<protein>
    <recommendedName>
        <fullName evidence="4">LAGLIDADG homing endonuclease</fullName>
    </recommendedName>
</protein>
<feature type="signal peptide" evidence="1">
    <location>
        <begin position="1"/>
        <end position="18"/>
    </location>
</feature>
<evidence type="ECO:0000256" key="1">
    <source>
        <dbReference type="SAM" id="SignalP"/>
    </source>
</evidence>
<dbReference type="AlphaFoldDB" id="A0AAD9SW34"/>
<sequence>MIKLILALPLAARVFILAKTTGAELAKQTQKLSLGRQGQRKNCITIAAIGINIRTALIVCINTYTVQRALYQSSAPKKVLDGVAVISAIISAADPKKAATELLGLLNAAPFANTQKRLEASGCIKQAPAIIKAMPLDLSRLEGSLVVNIGTVTSVRRINHRRVKDDTCNTSPARRLGQ</sequence>
<name>A0AAD9SW34_9HELO</name>
<evidence type="ECO:0008006" key="4">
    <source>
        <dbReference type="Google" id="ProtNLM"/>
    </source>
</evidence>
<keyword evidence="3" id="KW-1185">Reference proteome</keyword>
<evidence type="ECO:0000313" key="2">
    <source>
        <dbReference type="EMBL" id="KAK2624801.1"/>
    </source>
</evidence>
<organism evidence="2 3">
    <name type="scientific">Diplocarpon rosae</name>
    <dbReference type="NCBI Taxonomy" id="946125"/>
    <lineage>
        <taxon>Eukaryota</taxon>
        <taxon>Fungi</taxon>
        <taxon>Dikarya</taxon>
        <taxon>Ascomycota</taxon>
        <taxon>Pezizomycotina</taxon>
        <taxon>Leotiomycetes</taxon>
        <taxon>Helotiales</taxon>
        <taxon>Drepanopezizaceae</taxon>
        <taxon>Diplocarpon</taxon>
    </lineage>
</organism>
<dbReference type="Gene3D" id="3.20.20.70">
    <property type="entry name" value="Aldolase class I"/>
    <property type="match status" value="1"/>
</dbReference>
<proteinExistence type="predicted"/>
<dbReference type="EMBL" id="JAUBYV010000009">
    <property type="protein sequence ID" value="KAK2624801.1"/>
    <property type="molecule type" value="Genomic_DNA"/>
</dbReference>
<evidence type="ECO:0000313" key="3">
    <source>
        <dbReference type="Proteomes" id="UP001285354"/>
    </source>
</evidence>
<feature type="chain" id="PRO_5042129367" description="LAGLIDADG homing endonuclease" evidence="1">
    <location>
        <begin position="19"/>
        <end position="178"/>
    </location>
</feature>
<reference evidence="2" key="1">
    <citation type="submission" date="2023-06" db="EMBL/GenBank/DDBJ databases">
        <title>Draft genome of Marssonina rosae.</title>
        <authorList>
            <person name="Cheng Q."/>
        </authorList>
    </citation>
    <scope>NUCLEOTIDE SEQUENCE</scope>
    <source>
        <strain evidence="2">R4</strain>
    </source>
</reference>
<dbReference type="Proteomes" id="UP001285354">
    <property type="component" value="Unassembled WGS sequence"/>
</dbReference>
<keyword evidence="1" id="KW-0732">Signal</keyword>
<dbReference type="InterPro" id="IPR013785">
    <property type="entry name" value="Aldolase_TIM"/>
</dbReference>
<accession>A0AAD9SW34</accession>
<comment type="caution">
    <text evidence="2">The sequence shown here is derived from an EMBL/GenBank/DDBJ whole genome shotgun (WGS) entry which is preliminary data.</text>
</comment>
<gene>
    <name evidence="2" type="ORF">QTJ16_005994</name>
</gene>